<comment type="cofactor">
    <cofactor evidence="1">
        <name>Co(2+)</name>
        <dbReference type="ChEBI" id="CHEBI:48828"/>
    </cofactor>
</comment>
<evidence type="ECO:0000256" key="2">
    <source>
        <dbReference type="ARBA" id="ARBA00001946"/>
    </source>
</evidence>
<evidence type="ECO:0000256" key="8">
    <source>
        <dbReference type="ARBA" id="ARBA00022801"/>
    </source>
</evidence>
<dbReference type="GO" id="GO:0008237">
    <property type="term" value="F:metallopeptidase activity"/>
    <property type="evidence" value="ECO:0007669"/>
    <property type="project" value="UniProtKB-KW"/>
</dbReference>
<dbReference type="GO" id="GO:0004177">
    <property type="term" value="F:aminopeptidase activity"/>
    <property type="evidence" value="ECO:0007669"/>
    <property type="project" value="UniProtKB-KW"/>
</dbReference>
<proteinExistence type="inferred from homology"/>
<evidence type="ECO:0000256" key="6">
    <source>
        <dbReference type="ARBA" id="ARBA00022670"/>
    </source>
</evidence>
<evidence type="ECO:0000313" key="11">
    <source>
        <dbReference type="EMBL" id="HGQ64498.1"/>
    </source>
</evidence>
<keyword evidence="6" id="KW-0645">Protease</keyword>
<dbReference type="Gene3D" id="3.40.1830.10">
    <property type="entry name" value="Thermophilic metalloprotease (M29)"/>
    <property type="match status" value="1"/>
</dbReference>
<accession>A0A7C4JJJ9</accession>
<organism evidence="11">
    <name type="scientific">Ignisphaera aggregans</name>
    <dbReference type="NCBI Taxonomy" id="334771"/>
    <lineage>
        <taxon>Archaea</taxon>
        <taxon>Thermoproteota</taxon>
        <taxon>Thermoprotei</taxon>
        <taxon>Desulfurococcales</taxon>
        <taxon>Desulfurococcaceae</taxon>
        <taxon>Ignisphaera</taxon>
    </lineage>
</organism>
<keyword evidence="9" id="KW-0482">Metalloprotease</keyword>
<dbReference type="EMBL" id="DTBD01000038">
    <property type="protein sequence ID" value="HGQ64498.1"/>
    <property type="molecule type" value="Genomic_DNA"/>
</dbReference>
<evidence type="ECO:0000256" key="7">
    <source>
        <dbReference type="ARBA" id="ARBA00022723"/>
    </source>
</evidence>
<comment type="cofactor">
    <cofactor evidence="2">
        <name>Mg(2+)</name>
        <dbReference type="ChEBI" id="CHEBI:18420"/>
    </cofactor>
</comment>
<evidence type="ECO:0000313" key="10">
    <source>
        <dbReference type="EMBL" id="HGQ35275.1"/>
    </source>
</evidence>
<keyword evidence="5 11" id="KW-0031">Aminopeptidase</keyword>
<gene>
    <name evidence="11" type="ORF">ENU08_04560</name>
    <name evidence="10" type="ORF">ENU41_01170</name>
</gene>
<dbReference type="InterPro" id="IPR052170">
    <property type="entry name" value="M29_Exopeptidase"/>
</dbReference>
<protein>
    <submittedName>
        <fullName evidence="11">Aminopeptidase</fullName>
    </submittedName>
</protein>
<dbReference type="EMBL" id="DTCK01000008">
    <property type="protein sequence ID" value="HGQ35275.1"/>
    <property type="molecule type" value="Genomic_DNA"/>
</dbReference>
<dbReference type="GO" id="GO:0006508">
    <property type="term" value="P:proteolysis"/>
    <property type="evidence" value="ECO:0007669"/>
    <property type="project" value="UniProtKB-KW"/>
</dbReference>
<dbReference type="PANTHER" id="PTHR34448:SF1">
    <property type="entry name" value="BLL6088 PROTEIN"/>
    <property type="match status" value="1"/>
</dbReference>
<comment type="similarity">
    <text evidence="4">Belongs to the peptidase M29 family.</text>
</comment>
<dbReference type="PANTHER" id="PTHR34448">
    <property type="entry name" value="AMINOPEPTIDASE"/>
    <property type="match status" value="1"/>
</dbReference>
<comment type="cofactor">
    <cofactor evidence="3">
        <name>Zn(2+)</name>
        <dbReference type="ChEBI" id="CHEBI:29105"/>
    </cofactor>
</comment>
<evidence type="ECO:0000256" key="4">
    <source>
        <dbReference type="ARBA" id="ARBA00008236"/>
    </source>
</evidence>
<dbReference type="InterPro" id="IPR000787">
    <property type="entry name" value="Peptidase_M29"/>
</dbReference>
<dbReference type="GO" id="GO:0046872">
    <property type="term" value="F:metal ion binding"/>
    <property type="evidence" value="ECO:0007669"/>
    <property type="project" value="UniProtKB-KW"/>
</dbReference>
<sequence>MQGVWNKFANLIVDYCTGVRNLDEVLISASYEAYPLIIEVFKEVVKRGGYPRLMLNDDVISEIFYRYAPQELLKYLSPIDKYIMENIGVRISIISSMHTKPLVSIEPEKRRIREQALRELREVFMKRESSGDLRWVVTIYPTKALAQEAGMSPLEFEEFIIKAVKIHKEDPVKAWIEQMTEQQKIIEFLSKTDEIKIVDEDTNLTLKVGGRIWVNDDGKNNMPGGEVFTAPYEDSAEGFITFSYPAIYGGTEVEGVKLVFGRGQVIEAKAIKGEEFLKKMLDVDEGAKRIGEFAFGLNYDINRFTKQILLDEKIGGTIHLALGASYPRTKGINKSAIHWDMIKDLRKGVVYVDKDLVYRNGKFIVEVL</sequence>
<dbReference type="SUPFAM" id="SSF144052">
    <property type="entry name" value="Thermophilic metalloprotease-like"/>
    <property type="match status" value="1"/>
</dbReference>
<evidence type="ECO:0000256" key="3">
    <source>
        <dbReference type="ARBA" id="ARBA00001947"/>
    </source>
</evidence>
<dbReference type="Pfam" id="PF02073">
    <property type="entry name" value="Peptidase_M29"/>
    <property type="match status" value="1"/>
</dbReference>
<evidence type="ECO:0000256" key="5">
    <source>
        <dbReference type="ARBA" id="ARBA00022438"/>
    </source>
</evidence>
<dbReference type="InterPro" id="IPR035097">
    <property type="entry name" value="M29_N-terminal"/>
</dbReference>
<evidence type="ECO:0000256" key="9">
    <source>
        <dbReference type="ARBA" id="ARBA00023049"/>
    </source>
</evidence>
<name>A0A7C4JJJ9_9CREN</name>
<comment type="caution">
    <text evidence="11">The sequence shown here is derived from an EMBL/GenBank/DDBJ whole genome shotgun (WGS) entry which is preliminary data.</text>
</comment>
<evidence type="ECO:0000256" key="1">
    <source>
        <dbReference type="ARBA" id="ARBA00001941"/>
    </source>
</evidence>
<keyword evidence="8" id="KW-0378">Hydrolase</keyword>
<dbReference type="AlphaFoldDB" id="A0A7C4JJJ9"/>
<keyword evidence="7" id="KW-0479">Metal-binding</keyword>
<reference evidence="11" key="1">
    <citation type="journal article" date="2020" name="mSystems">
        <title>Genome- and Community-Level Interaction Insights into Carbon Utilization and Element Cycling Functions of Hydrothermarchaeota in Hydrothermal Sediment.</title>
        <authorList>
            <person name="Zhou Z."/>
            <person name="Liu Y."/>
            <person name="Xu W."/>
            <person name="Pan J."/>
            <person name="Luo Z.H."/>
            <person name="Li M."/>
        </authorList>
    </citation>
    <scope>NUCLEOTIDE SEQUENCE [LARGE SCALE GENOMIC DNA]</scope>
    <source>
        <strain evidence="11">SpSt-637</strain>
        <strain evidence="10">SpSt-667</strain>
    </source>
</reference>